<proteinExistence type="predicted"/>
<evidence type="ECO:0000256" key="1">
    <source>
        <dbReference type="SAM" id="Phobius"/>
    </source>
</evidence>
<feature type="transmembrane region" description="Helical" evidence="1">
    <location>
        <begin position="20"/>
        <end position="37"/>
    </location>
</feature>
<dbReference type="RefSeq" id="WP_015313794.1">
    <property type="nucleotide sequence ID" value="NC_019972.1"/>
</dbReference>
<reference evidence="3" key="1">
    <citation type="submission" date="2012-02" db="EMBL/GenBank/DDBJ databases">
        <title>Complete sequence of plasmid of Methanomethylovorans hollandica DSM 15978.</title>
        <authorList>
            <person name="Lucas S."/>
            <person name="Copeland A."/>
            <person name="Lapidus A."/>
            <person name="Glavina del Rio T."/>
            <person name="Dalin E."/>
            <person name="Tice H."/>
            <person name="Bruce D."/>
            <person name="Goodwin L."/>
            <person name="Pitluck S."/>
            <person name="Peters L."/>
            <person name="Mikhailova N."/>
            <person name="Held B."/>
            <person name="Kyrpides N."/>
            <person name="Mavromatis K."/>
            <person name="Ivanova N."/>
            <person name="Brettin T."/>
            <person name="Detter J.C."/>
            <person name="Han C."/>
            <person name="Larimer F."/>
            <person name="Land M."/>
            <person name="Hauser L."/>
            <person name="Markowitz V."/>
            <person name="Cheng J.-F."/>
            <person name="Hugenholtz P."/>
            <person name="Woyke T."/>
            <person name="Wu D."/>
            <person name="Spring S."/>
            <person name="Schroeder M."/>
            <person name="Brambilla E."/>
            <person name="Klenk H.-P."/>
            <person name="Eisen J.A."/>
        </authorList>
    </citation>
    <scope>NUCLEOTIDE SEQUENCE [LARGE SCALE GENOMIC DNA]</scope>
    <source>
        <strain evidence="3">DSM 15978 / NBRC 107637 / DMS1</strain>
        <plasmid evidence="3">Plasmid pMETHO01</plasmid>
    </source>
</reference>
<geneLocation type="plasmid" evidence="2 3">
    <name>pMETHO01</name>
</geneLocation>
<keyword evidence="1" id="KW-1133">Transmembrane helix</keyword>
<dbReference type="KEGG" id="mhz:Metho_2523"/>
<keyword evidence="3" id="KW-1185">Reference proteome</keyword>
<protein>
    <submittedName>
        <fullName evidence="2">Uncharacterized protein</fullName>
    </submittedName>
</protein>
<dbReference type="AlphaFoldDB" id="L0KYX0"/>
<keyword evidence="1" id="KW-0472">Membrane</keyword>
<dbReference type="GeneID" id="14401485"/>
<gene>
    <name evidence="2" type="ordered locus">Metho_2523</name>
</gene>
<evidence type="ECO:0000313" key="2">
    <source>
        <dbReference type="EMBL" id="AGB50662.1"/>
    </source>
</evidence>
<keyword evidence="2" id="KW-0614">Plasmid</keyword>
<organism evidence="2 3">
    <name type="scientific">Methanomethylovorans hollandica (strain DSM 15978 / NBRC 107637 / DMS1)</name>
    <dbReference type="NCBI Taxonomy" id="867904"/>
    <lineage>
        <taxon>Archaea</taxon>
        <taxon>Methanobacteriati</taxon>
        <taxon>Methanobacteriota</taxon>
        <taxon>Stenosarchaea group</taxon>
        <taxon>Methanomicrobia</taxon>
        <taxon>Methanosarcinales</taxon>
        <taxon>Methanosarcinaceae</taxon>
        <taxon>Methanomethylovorans</taxon>
    </lineage>
</organism>
<dbReference type="EMBL" id="CP003363">
    <property type="protein sequence ID" value="AGB50662.1"/>
    <property type="molecule type" value="Genomic_DNA"/>
</dbReference>
<sequence precursor="true">MFQKKSRYIFSDYTPTIDALLSVTMLSIIAIAVLSVPSPDSYMQDVRVDILTVQARQIAVPTTIALWPDLGVNYEIGKYESTSISGYQNNFENTVQEETMSFLTDTIEMNTLTAHQYQIFLTMEGRREPDSSLATCNGNYGMSWINHATCDPDEPLSYVIIKH</sequence>
<dbReference type="Proteomes" id="UP000010866">
    <property type="component" value="Plasmid pMETHO01"/>
</dbReference>
<keyword evidence="1" id="KW-0812">Transmembrane</keyword>
<accession>L0KYX0</accession>
<dbReference type="HOGENOM" id="CLU_1623467_0_0_2"/>
<evidence type="ECO:0000313" key="3">
    <source>
        <dbReference type="Proteomes" id="UP000010866"/>
    </source>
</evidence>
<name>L0KYX0_METHD</name>